<gene>
    <name evidence="2" type="ORF">OMED0929_LOCUS6128</name>
</gene>
<evidence type="ECO:0000313" key="2">
    <source>
        <dbReference type="EMBL" id="CAD8586807.1"/>
    </source>
</evidence>
<sequence length="349" mass="38298">MATRTAHTGARTRALRACAIVAVAFVARRAVYARKNAANDDGVRDVGDEDDAMVLHEIARVNAIATTITVPALMRRALRTTRQQSAISGADDVTRRLAHAVAGLMSASAIDALARVTLHLIARRMYVDADRGAHEAATLTESDKARALGVVLERFTRDGARELVRIARAVAEKIVKSDGFATLRSWSSADAERFMREARETVRTAMSMPSDVFVDAKNAKLPFERDGRRELKNRAFPSWETLLLPERVDGLNAAMRELVNEIRLVVRSPHFVVAVNAAMDAAWRAHAEVLLQTFFQVTPDSTLSSEQAARVLEVAMDKIARDDDVDHMNALVGAIGACEGVHFFTSVIW</sequence>
<proteinExistence type="predicted"/>
<dbReference type="AlphaFoldDB" id="A0A7S0PRR2"/>
<accession>A0A7S0PRR2</accession>
<protein>
    <submittedName>
        <fullName evidence="2">Uncharacterized protein</fullName>
    </submittedName>
</protein>
<evidence type="ECO:0000256" key="1">
    <source>
        <dbReference type="SAM" id="SignalP"/>
    </source>
</evidence>
<feature type="signal peptide" evidence="1">
    <location>
        <begin position="1"/>
        <end position="33"/>
    </location>
</feature>
<organism evidence="2">
    <name type="scientific">Ostreococcus mediterraneus</name>
    <dbReference type="NCBI Taxonomy" id="1486918"/>
    <lineage>
        <taxon>Eukaryota</taxon>
        <taxon>Viridiplantae</taxon>
        <taxon>Chlorophyta</taxon>
        <taxon>Mamiellophyceae</taxon>
        <taxon>Mamiellales</taxon>
        <taxon>Bathycoccaceae</taxon>
        <taxon>Ostreococcus</taxon>
    </lineage>
</organism>
<feature type="chain" id="PRO_5031420386" evidence="1">
    <location>
        <begin position="34"/>
        <end position="349"/>
    </location>
</feature>
<keyword evidence="1" id="KW-0732">Signal</keyword>
<dbReference type="EMBL" id="HBEW01007252">
    <property type="protein sequence ID" value="CAD8586807.1"/>
    <property type="molecule type" value="Transcribed_RNA"/>
</dbReference>
<name>A0A7S0PRR2_9CHLO</name>
<reference evidence="2" key="1">
    <citation type="submission" date="2021-01" db="EMBL/GenBank/DDBJ databases">
        <authorList>
            <person name="Corre E."/>
            <person name="Pelletier E."/>
            <person name="Niang G."/>
            <person name="Scheremetjew M."/>
            <person name="Finn R."/>
            <person name="Kale V."/>
            <person name="Holt S."/>
            <person name="Cochrane G."/>
            <person name="Meng A."/>
            <person name="Brown T."/>
            <person name="Cohen L."/>
        </authorList>
    </citation>
    <scope>NUCLEOTIDE SEQUENCE</scope>
    <source>
        <strain evidence="2">Clade-D-RCC2572</strain>
    </source>
</reference>